<dbReference type="KEGG" id="mej:Q7A_1388"/>
<dbReference type="PATRIC" id="fig|754476.3.peg.1371"/>
<dbReference type="InterPro" id="IPR022472">
    <property type="entry name" value="VPLPA-CTERM"/>
</dbReference>
<reference evidence="2 3" key="2">
    <citation type="journal article" date="2013" name="Int. J. Syst. Evol. Microbiol.">
        <title>Methylophaga nitratireducenticrescens sp. nov. and Methylophaga frappieri sp. nov., isolated from the biofilm of the methanol-fed denitrification system treating the seawater at the Montreal Biodome.</title>
        <authorList>
            <person name="Villeneuve C."/>
            <person name="Martineau C."/>
            <person name="Mauffrey F."/>
            <person name="Villemur R."/>
        </authorList>
    </citation>
    <scope>NUCLEOTIDE SEQUENCE [LARGE SCALE GENOMIC DNA]</scope>
    <source>
        <strain evidence="2 3">JAM1</strain>
    </source>
</reference>
<dbReference type="Pfam" id="PF07589">
    <property type="entry name" value="PEP-CTERM"/>
    <property type="match status" value="1"/>
</dbReference>
<evidence type="ECO:0000313" key="2">
    <source>
        <dbReference type="EMBL" id="AFI84218.1"/>
    </source>
</evidence>
<feature type="domain" description="Ice-binding protein C-terminal" evidence="1">
    <location>
        <begin position="167"/>
        <end position="189"/>
    </location>
</feature>
<dbReference type="AlphaFoldDB" id="I1XIJ9"/>
<name>I1XIJ9_METNJ</name>
<accession>I1XIJ9</accession>
<reference evidence="2 3" key="1">
    <citation type="journal article" date="2012" name="J. Bacteriol.">
        <title>Complete genome sequences of Methylophaga sp. strain JAM1 and Methylophaga sp. strain JAM7.</title>
        <authorList>
            <person name="Villeneuve C."/>
            <person name="Martineau C."/>
            <person name="Mauffrey F."/>
            <person name="Villemur R."/>
        </authorList>
    </citation>
    <scope>NUCLEOTIDE SEQUENCE [LARGE SCALE GENOMIC DNA]</scope>
    <source>
        <strain evidence="2 3">JAM1</strain>
    </source>
</reference>
<protein>
    <recommendedName>
        <fullName evidence="1">Ice-binding protein C-terminal domain-containing protein</fullName>
    </recommendedName>
</protein>
<dbReference type="HOGENOM" id="CLU_1394923_0_0_6"/>
<dbReference type="RefSeq" id="WP_014706591.1">
    <property type="nucleotide sequence ID" value="NC_017857.3"/>
</dbReference>
<keyword evidence="3" id="KW-1185">Reference proteome</keyword>
<gene>
    <name evidence="2" type="ordered locus">Q7A_1388</name>
</gene>
<evidence type="ECO:0000313" key="3">
    <source>
        <dbReference type="Proteomes" id="UP000009144"/>
    </source>
</evidence>
<evidence type="ECO:0000259" key="1">
    <source>
        <dbReference type="Pfam" id="PF07589"/>
    </source>
</evidence>
<sequence>MKLLTPIFAVTLLMFGFSSTASATFYHPKPHYCDNGQLCDNSQPFSTTLTTDDIENNGKYAFWSFDSIDVADLTIESATLTVKSNADNFFIFGWDKIFAYTDTWYGTGFEHIGWLDGGYDVFSLSSSLFDEIIDGLSLKALFTDSSEDVYWSKLDVSGVYCPPISEVPLPAAVWLFGSGLMGFMAVRRKAKAQQA</sequence>
<dbReference type="NCBIfam" id="TIGR03370">
    <property type="entry name" value="VPLPA-CTERM"/>
    <property type="match status" value="1"/>
</dbReference>
<dbReference type="Proteomes" id="UP000009144">
    <property type="component" value="Chromosome"/>
</dbReference>
<organism evidence="2 3">
    <name type="scientific">Methylophaga nitratireducenticrescens</name>
    <dbReference type="NCBI Taxonomy" id="754476"/>
    <lineage>
        <taxon>Bacteria</taxon>
        <taxon>Pseudomonadati</taxon>
        <taxon>Pseudomonadota</taxon>
        <taxon>Gammaproteobacteria</taxon>
        <taxon>Thiotrichales</taxon>
        <taxon>Piscirickettsiaceae</taxon>
        <taxon>Methylophaga</taxon>
    </lineage>
</organism>
<dbReference type="EMBL" id="CP003390">
    <property type="protein sequence ID" value="AFI84218.1"/>
    <property type="molecule type" value="Genomic_DNA"/>
</dbReference>
<dbReference type="STRING" id="754476.Q7A_1388"/>
<dbReference type="InterPro" id="IPR013424">
    <property type="entry name" value="Ice-binding_C"/>
</dbReference>
<proteinExistence type="predicted"/>